<reference evidence="1 2" key="1">
    <citation type="submission" date="2018-12" db="EMBL/GenBank/DDBJ databases">
        <title>Sequencing of bacterial isolates from soil warming experiment in Harvard Forest, Massachusetts, USA.</title>
        <authorList>
            <person name="Deangelis K."/>
        </authorList>
    </citation>
    <scope>NUCLEOTIDE SEQUENCE [LARGE SCALE GENOMIC DNA]</scope>
    <source>
        <strain evidence="1 2">EB153</strain>
    </source>
</reference>
<dbReference type="Proteomes" id="UP000269669">
    <property type="component" value="Unassembled WGS sequence"/>
</dbReference>
<accession>A0A428MPC5</accession>
<evidence type="ECO:0000313" key="2">
    <source>
        <dbReference type="Proteomes" id="UP000269669"/>
    </source>
</evidence>
<proteinExistence type="predicted"/>
<keyword evidence="2" id="KW-1185">Reference proteome</keyword>
<dbReference type="AlphaFoldDB" id="A0A428MPC5"/>
<comment type="caution">
    <text evidence="1">The sequence shown here is derived from an EMBL/GenBank/DDBJ whole genome shotgun (WGS) entry which is preliminary data.</text>
</comment>
<protein>
    <submittedName>
        <fullName evidence="1">Uncharacterized protein</fullName>
    </submittedName>
</protein>
<gene>
    <name evidence="1" type="ORF">EDE15_4295</name>
</gene>
<dbReference type="EMBL" id="RSDW01000001">
    <property type="protein sequence ID" value="RSL18696.1"/>
    <property type="molecule type" value="Genomic_DNA"/>
</dbReference>
<organism evidence="1 2">
    <name type="scientific">Edaphobacter aggregans</name>
    <dbReference type="NCBI Taxonomy" id="570835"/>
    <lineage>
        <taxon>Bacteria</taxon>
        <taxon>Pseudomonadati</taxon>
        <taxon>Acidobacteriota</taxon>
        <taxon>Terriglobia</taxon>
        <taxon>Terriglobales</taxon>
        <taxon>Acidobacteriaceae</taxon>
        <taxon>Edaphobacter</taxon>
    </lineage>
</organism>
<sequence>MMQCQDKCRSRACLITPMVGAFHLCFLHRPFLIGFCWTNQKVGKKIGVILASTSWFRSSLKPSFNPLPGGSVRLEVVMCSDVPDAKLAIATIPACTTMNHPTGFSYLSFGTQRKQETSYCDL</sequence>
<evidence type="ECO:0000313" key="1">
    <source>
        <dbReference type="EMBL" id="RSL18696.1"/>
    </source>
</evidence>
<name>A0A428MPC5_9BACT</name>